<dbReference type="SUPFAM" id="SSF52980">
    <property type="entry name" value="Restriction endonuclease-like"/>
    <property type="match status" value="1"/>
</dbReference>
<dbReference type="InterPro" id="IPR011335">
    <property type="entry name" value="Restrct_endonuc-II-like"/>
</dbReference>
<dbReference type="AlphaFoldDB" id="W9AUH9"/>
<keyword evidence="3" id="KW-1185">Reference proteome</keyword>
<dbReference type="EMBL" id="CCBB010000003">
    <property type="protein sequence ID" value="CDO09469.1"/>
    <property type="molecule type" value="Genomic_DNA"/>
</dbReference>
<dbReference type="InterPro" id="IPR007569">
    <property type="entry name" value="DUF559"/>
</dbReference>
<dbReference type="RefSeq" id="WP_051561776.1">
    <property type="nucleotide sequence ID" value="NZ_CCBB010000003.1"/>
</dbReference>
<dbReference type="eggNOG" id="COG2852">
    <property type="taxonomic scope" value="Bacteria"/>
</dbReference>
<dbReference type="STRING" id="258533.BN977_04292"/>
<evidence type="ECO:0000259" key="1">
    <source>
        <dbReference type="Pfam" id="PF04480"/>
    </source>
</evidence>
<dbReference type="Gene3D" id="3.40.960.10">
    <property type="entry name" value="VSR Endonuclease"/>
    <property type="match status" value="1"/>
</dbReference>
<organism evidence="2 3">
    <name type="scientific">Mycolicibacterium cosmeticum</name>
    <dbReference type="NCBI Taxonomy" id="258533"/>
    <lineage>
        <taxon>Bacteria</taxon>
        <taxon>Bacillati</taxon>
        <taxon>Actinomycetota</taxon>
        <taxon>Actinomycetes</taxon>
        <taxon>Mycobacteriales</taxon>
        <taxon>Mycobacteriaceae</taxon>
        <taxon>Mycolicibacterium</taxon>
    </lineage>
</organism>
<evidence type="ECO:0000313" key="3">
    <source>
        <dbReference type="Proteomes" id="UP000028870"/>
    </source>
</evidence>
<reference evidence="2" key="1">
    <citation type="submission" date="2014-03" db="EMBL/GenBank/DDBJ databases">
        <title>Draft Genome Sequence of Mycobacterium cosmeticum DSM 44829.</title>
        <authorList>
            <person name="Croce O."/>
            <person name="Robert C."/>
            <person name="Raoult D."/>
            <person name="Drancourt M."/>
        </authorList>
    </citation>
    <scope>NUCLEOTIDE SEQUENCE [LARGE SCALE GENOMIC DNA]</scope>
    <source>
        <strain evidence="2">DSM 44829</strain>
    </source>
</reference>
<sequence>MGQIFLGTEALAARAVTRHGLQTRFRKLHRNVYAPADIELDARSRAIAAWLWSGRRATVVGHSAAAMLGSRWLPADAPAELARVRTPSPPGIVVHSGEIADDELTTIGDIRCTTVARTCYDLGRRLPEDTGVIRIDALLNHTGVGVADVAAIADRYPGARRIRRLRKVLDLVDPGAESPQETRVRLLLVRAGLPRPATQIPVCDEWGRVVRRIDMGWRKSMVGVEYDGEQHWSDPVNHSADIDRLEFLAARGWTIVRVSARHLRHAPDAVIARVQHALKSAEPTENGENRGESRQKP</sequence>
<dbReference type="Proteomes" id="UP000028870">
    <property type="component" value="Unassembled WGS sequence"/>
</dbReference>
<feature type="domain" description="DUF559" evidence="1">
    <location>
        <begin position="218"/>
        <end position="278"/>
    </location>
</feature>
<gene>
    <name evidence="2" type="ORF">BN977_04292</name>
</gene>
<protein>
    <recommendedName>
        <fullName evidence="1">DUF559 domain-containing protein</fullName>
    </recommendedName>
</protein>
<dbReference type="Pfam" id="PF04480">
    <property type="entry name" value="DUF559"/>
    <property type="match status" value="1"/>
</dbReference>
<name>W9AUH9_MYCCO</name>
<dbReference type="OrthoDB" id="3173471at2"/>
<reference evidence="2" key="2">
    <citation type="submission" date="2014-03" db="EMBL/GenBank/DDBJ databases">
        <authorList>
            <person name="Urmite Genomes"/>
        </authorList>
    </citation>
    <scope>NUCLEOTIDE SEQUENCE</scope>
    <source>
        <strain evidence="2">DSM 44829</strain>
    </source>
</reference>
<evidence type="ECO:0000313" key="2">
    <source>
        <dbReference type="EMBL" id="CDO09469.1"/>
    </source>
</evidence>
<proteinExistence type="predicted"/>
<comment type="caution">
    <text evidence="2">The sequence shown here is derived from an EMBL/GenBank/DDBJ whole genome shotgun (WGS) entry which is preliminary data.</text>
</comment>
<accession>W9AUH9</accession>